<dbReference type="SMART" id="SM00387">
    <property type="entry name" value="HATPase_c"/>
    <property type="match status" value="1"/>
</dbReference>
<dbReference type="EMBL" id="FMSV02000549">
    <property type="protein sequence ID" value="SEH08429.1"/>
    <property type="molecule type" value="Genomic_DNA"/>
</dbReference>
<evidence type="ECO:0000256" key="2">
    <source>
        <dbReference type="ARBA" id="ARBA00012438"/>
    </source>
</evidence>
<evidence type="ECO:0000256" key="3">
    <source>
        <dbReference type="ARBA" id="ARBA00022553"/>
    </source>
</evidence>
<dbReference type="InterPro" id="IPR003594">
    <property type="entry name" value="HATPase_dom"/>
</dbReference>
<protein>
    <recommendedName>
        <fullName evidence="2">histidine kinase</fullName>
        <ecNumber evidence="2">2.7.13.3</ecNumber>
    </recommendedName>
</protein>
<dbReference type="Pfam" id="PF02518">
    <property type="entry name" value="HATPase_c"/>
    <property type="match status" value="1"/>
</dbReference>
<evidence type="ECO:0000313" key="6">
    <source>
        <dbReference type="Proteomes" id="UP000236724"/>
    </source>
</evidence>
<organism evidence="5 6">
    <name type="scientific">Candidatus Venteria ishoeyi</name>
    <dbReference type="NCBI Taxonomy" id="1899563"/>
    <lineage>
        <taxon>Bacteria</taxon>
        <taxon>Pseudomonadati</taxon>
        <taxon>Pseudomonadota</taxon>
        <taxon>Gammaproteobacteria</taxon>
        <taxon>Thiotrichales</taxon>
        <taxon>Thiotrichaceae</taxon>
        <taxon>Venteria</taxon>
    </lineage>
</organism>
<dbReference type="Pfam" id="PF00512">
    <property type="entry name" value="HisKA"/>
    <property type="match status" value="1"/>
</dbReference>
<dbReference type="InterPro" id="IPR003661">
    <property type="entry name" value="HisK_dim/P_dom"/>
</dbReference>
<sequence length="380" mass="42741">MTQTLQDCQQALDEAQQENQYLKKHRDIFLSGLAHDLRAPMASLLTQVDVLNTGAYGYLNTEQLHALTKIRQYGQDLLDLCIEVSDLAKAEVGQLPLTLYALSVNELQRHGRHLLKESVQKKHIQLQAENVNPDLFVQGDTRKLQQMLNYLLFNAVAYTPPDGRIAINIQASDNWVQWSIEDSGQPLDMALSAQDFTPYLVLSSNDIYDTEHRHSDMGLNLAKKIADLHGGKLEAFNLPKQGVRFSLKLPRTSLDEVKTNDLVLFYSTDPIMAQSYASTLNTCACMIKLVFNASLVISLTRQLQPQVLIFHIPENITKAQEIFQQLKQLKNSPRLEAMPVILLLSKVMDLPAFLHNTVTVLSLPVSDAALLQQVKPFLNT</sequence>
<accession>A0A1H6FGF8</accession>
<dbReference type="OrthoDB" id="9804645at2"/>
<keyword evidence="3" id="KW-0597">Phosphoprotein</keyword>
<gene>
    <name evidence="5" type="primary">divJ</name>
    <name evidence="5" type="ORF">MBHS_04321</name>
</gene>
<dbReference type="SUPFAM" id="SSF47384">
    <property type="entry name" value="Homodimeric domain of signal transducing histidine kinase"/>
    <property type="match status" value="1"/>
</dbReference>
<dbReference type="SMART" id="SM00388">
    <property type="entry name" value="HisKA"/>
    <property type="match status" value="1"/>
</dbReference>
<proteinExistence type="predicted"/>
<dbReference type="AlphaFoldDB" id="A0A1H6FGF8"/>
<dbReference type="Proteomes" id="UP000236724">
    <property type="component" value="Unassembled WGS sequence"/>
</dbReference>
<dbReference type="EC" id="2.7.13.3" evidence="2"/>
<name>A0A1H6FGF8_9GAMM</name>
<dbReference type="GO" id="GO:0000155">
    <property type="term" value="F:phosphorelay sensor kinase activity"/>
    <property type="evidence" value="ECO:0007669"/>
    <property type="project" value="InterPro"/>
</dbReference>
<keyword evidence="6" id="KW-1185">Reference proteome</keyword>
<dbReference type="InterPro" id="IPR036890">
    <property type="entry name" value="HATPase_C_sf"/>
</dbReference>
<keyword evidence="5" id="KW-0418">Kinase</keyword>
<dbReference type="InterPro" id="IPR005467">
    <property type="entry name" value="His_kinase_dom"/>
</dbReference>
<evidence type="ECO:0000259" key="4">
    <source>
        <dbReference type="PROSITE" id="PS50109"/>
    </source>
</evidence>
<dbReference type="Gene3D" id="1.10.287.130">
    <property type="match status" value="1"/>
</dbReference>
<comment type="catalytic activity">
    <reaction evidence="1">
        <text>ATP + protein L-histidine = ADP + protein N-phospho-L-histidine.</text>
        <dbReference type="EC" id="2.7.13.3"/>
    </reaction>
</comment>
<evidence type="ECO:0000256" key="1">
    <source>
        <dbReference type="ARBA" id="ARBA00000085"/>
    </source>
</evidence>
<feature type="domain" description="Histidine kinase" evidence="4">
    <location>
        <begin position="32"/>
        <end position="253"/>
    </location>
</feature>
<dbReference type="PROSITE" id="PS50109">
    <property type="entry name" value="HIS_KIN"/>
    <property type="match status" value="1"/>
</dbReference>
<reference evidence="5 6" key="1">
    <citation type="submission" date="2016-10" db="EMBL/GenBank/DDBJ databases">
        <authorList>
            <person name="de Groot N.N."/>
        </authorList>
    </citation>
    <scope>NUCLEOTIDE SEQUENCE [LARGE SCALE GENOMIC DNA]</scope>
    <source>
        <strain evidence="5">MBHS1</strain>
    </source>
</reference>
<dbReference type="SUPFAM" id="SSF55874">
    <property type="entry name" value="ATPase domain of HSP90 chaperone/DNA topoisomerase II/histidine kinase"/>
    <property type="match status" value="1"/>
</dbReference>
<dbReference type="RefSeq" id="WP_103921971.1">
    <property type="nucleotide sequence ID" value="NZ_FMSV02000549.1"/>
</dbReference>
<evidence type="ECO:0000313" key="5">
    <source>
        <dbReference type="EMBL" id="SEH08429.1"/>
    </source>
</evidence>
<keyword evidence="5" id="KW-0808">Transferase</keyword>
<dbReference type="CDD" id="cd00082">
    <property type="entry name" value="HisKA"/>
    <property type="match status" value="1"/>
</dbReference>
<dbReference type="Gene3D" id="3.30.565.10">
    <property type="entry name" value="Histidine kinase-like ATPase, C-terminal domain"/>
    <property type="match status" value="1"/>
</dbReference>
<dbReference type="InterPro" id="IPR036097">
    <property type="entry name" value="HisK_dim/P_sf"/>
</dbReference>
<dbReference type="PANTHER" id="PTHR43547:SF2">
    <property type="entry name" value="HYBRID SIGNAL TRANSDUCTION HISTIDINE KINASE C"/>
    <property type="match status" value="1"/>
</dbReference>
<dbReference type="PANTHER" id="PTHR43547">
    <property type="entry name" value="TWO-COMPONENT HISTIDINE KINASE"/>
    <property type="match status" value="1"/>
</dbReference>